<dbReference type="PROSITE" id="PS50011">
    <property type="entry name" value="PROTEIN_KINASE_DOM"/>
    <property type="match status" value="1"/>
</dbReference>
<feature type="compositionally biased region" description="Polar residues" evidence="11">
    <location>
        <begin position="824"/>
        <end position="838"/>
    </location>
</feature>
<dbReference type="SMART" id="SM00220">
    <property type="entry name" value="S_TKc"/>
    <property type="match status" value="1"/>
</dbReference>
<dbReference type="InterPro" id="IPR011009">
    <property type="entry name" value="Kinase-like_dom_sf"/>
</dbReference>
<proteinExistence type="inferred from homology"/>
<evidence type="ECO:0000256" key="2">
    <source>
        <dbReference type="ARBA" id="ARBA00012513"/>
    </source>
</evidence>
<dbReference type="InterPro" id="IPR050629">
    <property type="entry name" value="STE20/SPS1-PAK"/>
</dbReference>
<feature type="compositionally biased region" description="Low complexity" evidence="11">
    <location>
        <begin position="612"/>
        <end position="621"/>
    </location>
</feature>
<sequence>MSGQPSVHQLYKRLETVGKGAYGSVHKGVELATGSIVALKIINLDTEDDDVGDIQREVALLTQLRDAVNITKYFGCYLDGPRVWIVMEYASGGSVRTLMKACKNGTVEERYIVIIVREVLLALNYLHRMGVIHRDIKAANVLVTAVGKVMLCDFGVSALLVTAQSKRNTFVGTPYWMAPEVAQPAPAYDTKADIWSLGITIFEMVTGSPPHAHLQDIKVVQLIPRSKAPRLLEGQGSKDLRDFVAICLKELSADRPTADDLTKTKWIKSTVKTPVSILKEFILQYESWQQAGGTRASIADPLPWEEEEEDELRNPVPTDDENPWEFDTVRGRSSIDDTSARPSLESNSSFDGGSRDPTRRPVNTSRVPASLRSLFDDEAQADPFRMGSSSLARSNSPTPPQFLSSSPARDRAAFKRGLEQNGDDHPTARQTDFAFPPRTSTPRNKTNVPSSLPSSEDEGVTLSPPRRRVPPLGPGIPRGIGGATISSSSSSSSLASIMSDTDHSNSATVRPGLPKPTPTYREVRTSRGVPDISIPPTTPLNPSVDLPSISPTNDPTPPAEVARAPIVPLPTNPRPAFNRKRSQSSAAATSSGRSGQAAALPKDFHFPPVPSRPGQSSSRPQATESRDKVLSPSYAGGAPKSPVMHQSTHSLDNSSTSLSLRRQFDSIFQQNNGGTSLGLPPSLSRAHSANAFVENNGQRPATAPQDADSANLSAPKRRPSLNRQASVAVMETVQSPFGSSSKQFTPGDYPSSGPLHSPTVGLKDVLKLPTLSSEIHLGISDLLPPSPSVASPNARAFPPGPSSLSTSVVPGEKKLHSPLDKPGTLSSSRSNDALQPSPENHAVLAIDSSGPSGPSSPYNPAEVSPSMQHPPSSSSLLGPTVRPLDFGSLMMTHDGTHNELSRTVDELVQWLKVVDLGLSGILDKAGDPTNGMFSELEQFEEHTHGPGLNGDTSLDEQMEAELLSGVDLHEYMNLDGEEDGEDEDDSEMIIDDYQLDTMTFTPQDDSHSTDFPHEHSPPVS</sequence>
<evidence type="ECO:0000256" key="9">
    <source>
        <dbReference type="ARBA" id="ARBA00048679"/>
    </source>
</evidence>
<dbReference type="Gene3D" id="3.30.200.20">
    <property type="entry name" value="Phosphorylase Kinase, domain 1"/>
    <property type="match status" value="1"/>
</dbReference>
<keyword evidence="6 13" id="KW-0418">Kinase</keyword>
<dbReference type="EMBL" id="ML170224">
    <property type="protein sequence ID" value="TDL17282.1"/>
    <property type="molecule type" value="Genomic_DNA"/>
</dbReference>
<organism evidence="13 14">
    <name type="scientific">Rickenella mellea</name>
    <dbReference type="NCBI Taxonomy" id="50990"/>
    <lineage>
        <taxon>Eukaryota</taxon>
        <taxon>Fungi</taxon>
        <taxon>Dikarya</taxon>
        <taxon>Basidiomycota</taxon>
        <taxon>Agaricomycotina</taxon>
        <taxon>Agaricomycetes</taxon>
        <taxon>Hymenochaetales</taxon>
        <taxon>Rickenellaceae</taxon>
        <taxon>Rickenella</taxon>
    </lineage>
</organism>
<keyword evidence="4" id="KW-0808">Transferase</keyword>
<feature type="domain" description="Protein kinase" evidence="12">
    <location>
        <begin position="11"/>
        <end position="267"/>
    </location>
</feature>
<feature type="compositionally biased region" description="Polar residues" evidence="11">
    <location>
        <begin position="387"/>
        <end position="407"/>
    </location>
</feature>
<feature type="region of interest" description="Disordered" evidence="11">
    <location>
        <begin position="789"/>
        <end position="880"/>
    </location>
</feature>
<feature type="compositionally biased region" description="Polar residues" evidence="11">
    <location>
        <begin position="494"/>
        <end position="508"/>
    </location>
</feature>
<evidence type="ECO:0000259" key="12">
    <source>
        <dbReference type="PROSITE" id="PS50011"/>
    </source>
</evidence>
<feature type="region of interest" description="Disordered" evidence="11">
    <location>
        <begin position="737"/>
        <end position="756"/>
    </location>
</feature>
<dbReference type="PANTHER" id="PTHR48012">
    <property type="entry name" value="STERILE20-LIKE KINASE, ISOFORM B-RELATED"/>
    <property type="match status" value="1"/>
</dbReference>
<dbReference type="InterPro" id="IPR017441">
    <property type="entry name" value="Protein_kinase_ATP_BS"/>
</dbReference>
<dbReference type="Proteomes" id="UP000294933">
    <property type="component" value="Unassembled WGS sequence"/>
</dbReference>
<dbReference type="EC" id="2.7.11.1" evidence="2"/>
<feature type="compositionally biased region" description="Polar residues" evidence="11">
    <location>
        <begin position="340"/>
        <end position="351"/>
    </location>
</feature>
<evidence type="ECO:0000256" key="8">
    <source>
        <dbReference type="ARBA" id="ARBA00047899"/>
    </source>
</evidence>
<evidence type="ECO:0000256" key="10">
    <source>
        <dbReference type="PROSITE-ProRule" id="PRU10141"/>
    </source>
</evidence>
<dbReference type="PROSITE" id="PS00107">
    <property type="entry name" value="PROTEIN_KINASE_ATP"/>
    <property type="match status" value="1"/>
</dbReference>
<keyword evidence="3" id="KW-0723">Serine/threonine-protein kinase</keyword>
<name>A0A4Y7PQZ4_9AGAM</name>
<feature type="compositionally biased region" description="Basic and acidic residues" evidence="11">
    <location>
        <begin position="408"/>
        <end position="427"/>
    </location>
</feature>
<dbReference type="OrthoDB" id="248923at2759"/>
<evidence type="ECO:0000256" key="5">
    <source>
        <dbReference type="ARBA" id="ARBA00022741"/>
    </source>
</evidence>
<comment type="catalytic activity">
    <reaction evidence="8">
        <text>L-threonyl-[protein] + ATP = O-phospho-L-threonyl-[protein] + ADP + H(+)</text>
        <dbReference type="Rhea" id="RHEA:46608"/>
        <dbReference type="Rhea" id="RHEA-COMP:11060"/>
        <dbReference type="Rhea" id="RHEA-COMP:11605"/>
        <dbReference type="ChEBI" id="CHEBI:15378"/>
        <dbReference type="ChEBI" id="CHEBI:30013"/>
        <dbReference type="ChEBI" id="CHEBI:30616"/>
        <dbReference type="ChEBI" id="CHEBI:61977"/>
        <dbReference type="ChEBI" id="CHEBI:456216"/>
        <dbReference type="EC" id="2.7.11.1"/>
    </reaction>
</comment>
<dbReference type="PROSITE" id="PS00108">
    <property type="entry name" value="PROTEIN_KINASE_ST"/>
    <property type="match status" value="1"/>
</dbReference>
<dbReference type="InterPro" id="IPR000719">
    <property type="entry name" value="Prot_kinase_dom"/>
</dbReference>
<evidence type="ECO:0000256" key="4">
    <source>
        <dbReference type="ARBA" id="ARBA00022679"/>
    </source>
</evidence>
<evidence type="ECO:0000256" key="7">
    <source>
        <dbReference type="ARBA" id="ARBA00022840"/>
    </source>
</evidence>
<feature type="compositionally biased region" description="Polar residues" evidence="11">
    <location>
        <begin position="438"/>
        <end position="454"/>
    </location>
</feature>
<dbReference type="GO" id="GO:0004674">
    <property type="term" value="F:protein serine/threonine kinase activity"/>
    <property type="evidence" value="ECO:0007669"/>
    <property type="project" value="UniProtKB-KW"/>
</dbReference>
<dbReference type="STRING" id="50990.A0A4Y7PQZ4"/>
<feature type="compositionally biased region" description="Polar residues" evidence="11">
    <location>
        <begin position="644"/>
        <end position="657"/>
    </location>
</feature>
<gene>
    <name evidence="13" type="ORF">BD410DRAFT_553300</name>
</gene>
<evidence type="ECO:0000256" key="6">
    <source>
        <dbReference type="ARBA" id="ARBA00022777"/>
    </source>
</evidence>
<dbReference type="VEuPathDB" id="FungiDB:BD410DRAFT_553300"/>
<feature type="region of interest" description="Disordered" evidence="11">
    <location>
        <begin position="995"/>
        <end position="1020"/>
    </location>
</feature>
<evidence type="ECO:0000313" key="14">
    <source>
        <dbReference type="Proteomes" id="UP000294933"/>
    </source>
</evidence>
<evidence type="ECO:0000256" key="11">
    <source>
        <dbReference type="SAM" id="MobiDB-lite"/>
    </source>
</evidence>
<dbReference type="GO" id="GO:0005524">
    <property type="term" value="F:ATP binding"/>
    <property type="evidence" value="ECO:0007669"/>
    <property type="project" value="UniProtKB-UniRule"/>
</dbReference>
<dbReference type="InterPro" id="IPR008271">
    <property type="entry name" value="Ser/Thr_kinase_AS"/>
</dbReference>
<feature type="region of interest" description="Disordered" evidence="11">
    <location>
        <begin position="696"/>
        <end position="724"/>
    </location>
</feature>
<evidence type="ECO:0000256" key="1">
    <source>
        <dbReference type="ARBA" id="ARBA00008874"/>
    </source>
</evidence>
<dbReference type="AlphaFoldDB" id="A0A4Y7PQZ4"/>
<dbReference type="PANTHER" id="PTHR48012:SF21">
    <property type="entry name" value="PH DOMAIN-CONTAINING PROTEIN"/>
    <property type="match status" value="1"/>
</dbReference>
<feature type="binding site" evidence="10">
    <location>
        <position position="40"/>
    </location>
    <ligand>
        <name>ATP</name>
        <dbReference type="ChEBI" id="CHEBI:30616"/>
    </ligand>
</feature>
<dbReference type="Gene3D" id="1.10.510.10">
    <property type="entry name" value="Transferase(Phosphotransferase) domain 1"/>
    <property type="match status" value="1"/>
</dbReference>
<keyword evidence="14" id="KW-1185">Reference proteome</keyword>
<feature type="compositionally biased region" description="Low complexity" evidence="11">
    <location>
        <begin position="864"/>
        <end position="875"/>
    </location>
</feature>
<feature type="region of interest" description="Disordered" evidence="11">
    <location>
        <begin position="305"/>
        <end position="657"/>
    </location>
</feature>
<protein>
    <recommendedName>
        <fullName evidence="2">non-specific serine/threonine protein kinase</fullName>
        <ecNumber evidence="2">2.7.11.1</ecNumber>
    </recommendedName>
</protein>
<comment type="catalytic activity">
    <reaction evidence="9">
        <text>L-seryl-[protein] + ATP = O-phospho-L-seryl-[protein] + ADP + H(+)</text>
        <dbReference type="Rhea" id="RHEA:17989"/>
        <dbReference type="Rhea" id="RHEA-COMP:9863"/>
        <dbReference type="Rhea" id="RHEA-COMP:11604"/>
        <dbReference type="ChEBI" id="CHEBI:15378"/>
        <dbReference type="ChEBI" id="CHEBI:29999"/>
        <dbReference type="ChEBI" id="CHEBI:30616"/>
        <dbReference type="ChEBI" id="CHEBI:83421"/>
        <dbReference type="ChEBI" id="CHEBI:456216"/>
        <dbReference type="EC" id="2.7.11.1"/>
    </reaction>
</comment>
<feature type="compositionally biased region" description="Basic and acidic residues" evidence="11">
    <location>
        <begin position="327"/>
        <end position="339"/>
    </location>
</feature>
<evidence type="ECO:0000256" key="3">
    <source>
        <dbReference type="ARBA" id="ARBA00022527"/>
    </source>
</evidence>
<keyword evidence="5 10" id="KW-0547">Nucleotide-binding</keyword>
<reference evidence="13 14" key="1">
    <citation type="submission" date="2018-06" db="EMBL/GenBank/DDBJ databases">
        <title>A transcriptomic atlas of mushroom development highlights an independent origin of complex multicellularity.</title>
        <authorList>
            <consortium name="DOE Joint Genome Institute"/>
            <person name="Krizsan K."/>
            <person name="Almasi E."/>
            <person name="Merenyi Z."/>
            <person name="Sahu N."/>
            <person name="Viragh M."/>
            <person name="Koszo T."/>
            <person name="Mondo S."/>
            <person name="Kiss B."/>
            <person name="Balint B."/>
            <person name="Kues U."/>
            <person name="Barry K."/>
            <person name="Hegedus J.C."/>
            <person name="Henrissat B."/>
            <person name="Johnson J."/>
            <person name="Lipzen A."/>
            <person name="Ohm R."/>
            <person name="Nagy I."/>
            <person name="Pangilinan J."/>
            <person name="Yan J."/>
            <person name="Xiong Y."/>
            <person name="Grigoriev I.V."/>
            <person name="Hibbett D.S."/>
            <person name="Nagy L.G."/>
        </authorList>
    </citation>
    <scope>NUCLEOTIDE SEQUENCE [LARGE SCALE GENOMIC DNA]</scope>
    <source>
        <strain evidence="13 14">SZMC22713</strain>
    </source>
</reference>
<comment type="similarity">
    <text evidence="1">Belongs to the protein kinase superfamily. STE Ser/Thr protein kinase family. STE20 subfamily.</text>
</comment>
<dbReference type="Pfam" id="PF00069">
    <property type="entry name" value="Pkinase"/>
    <property type="match status" value="1"/>
</dbReference>
<keyword evidence="7 10" id="KW-0067">ATP-binding</keyword>
<evidence type="ECO:0000313" key="13">
    <source>
        <dbReference type="EMBL" id="TDL17282.1"/>
    </source>
</evidence>
<dbReference type="FunFam" id="1.10.510.10:FF:000499">
    <property type="entry name" value="Serine/threonine-protein kinase KIC1"/>
    <property type="match status" value="1"/>
</dbReference>
<feature type="compositionally biased region" description="Basic and acidic residues" evidence="11">
    <location>
        <begin position="1004"/>
        <end position="1020"/>
    </location>
</feature>
<dbReference type="GO" id="GO:0005737">
    <property type="term" value="C:cytoplasm"/>
    <property type="evidence" value="ECO:0007669"/>
    <property type="project" value="TreeGrafter"/>
</dbReference>
<accession>A0A4Y7PQZ4</accession>
<feature type="compositionally biased region" description="Low complexity" evidence="11">
    <location>
        <begin position="583"/>
        <end position="599"/>
    </location>
</feature>
<dbReference type="SUPFAM" id="SSF56112">
    <property type="entry name" value="Protein kinase-like (PK-like)"/>
    <property type="match status" value="1"/>
</dbReference>